<dbReference type="Gene3D" id="3.40.50.2000">
    <property type="entry name" value="Glycogen Phosphorylase B"/>
    <property type="match status" value="2"/>
</dbReference>
<dbReference type="EMBL" id="WWNE01000004">
    <property type="protein sequence ID" value="NBG65193.1"/>
    <property type="molecule type" value="Genomic_DNA"/>
</dbReference>
<gene>
    <name evidence="3" type="ORF">GQN54_03640</name>
</gene>
<dbReference type="Pfam" id="PF01075">
    <property type="entry name" value="Glyco_transf_9"/>
    <property type="match status" value="1"/>
</dbReference>
<organism evidence="3 4">
    <name type="scientific">Acidiluteibacter ferrifornacis</name>
    <dbReference type="NCBI Taxonomy" id="2692424"/>
    <lineage>
        <taxon>Bacteria</taxon>
        <taxon>Pseudomonadati</taxon>
        <taxon>Bacteroidota</taxon>
        <taxon>Flavobacteriia</taxon>
        <taxon>Flavobacteriales</taxon>
        <taxon>Cryomorphaceae</taxon>
        <taxon>Acidiluteibacter</taxon>
    </lineage>
</organism>
<dbReference type="CDD" id="cd03789">
    <property type="entry name" value="GT9_LPS_heptosyltransferase"/>
    <property type="match status" value="1"/>
</dbReference>
<dbReference type="Proteomes" id="UP000470771">
    <property type="component" value="Unassembled WGS sequence"/>
</dbReference>
<dbReference type="GO" id="GO:0008713">
    <property type="term" value="F:ADP-heptose-lipopolysaccharide heptosyltransferase activity"/>
    <property type="evidence" value="ECO:0007669"/>
    <property type="project" value="TreeGrafter"/>
</dbReference>
<name>A0A6N9NH08_9FLAO</name>
<protein>
    <submittedName>
        <fullName evidence="3">Glycosyl transferase</fullName>
    </submittedName>
</protein>
<dbReference type="PANTHER" id="PTHR30160">
    <property type="entry name" value="TETRAACYLDISACCHARIDE 4'-KINASE-RELATED"/>
    <property type="match status" value="1"/>
</dbReference>
<dbReference type="InterPro" id="IPR002201">
    <property type="entry name" value="Glyco_trans_9"/>
</dbReference>
<dbReference type="GO" id="GO:0005829">
    <property type="term" value="C:cytosol"/>
    <property type="evidence" value="ECO:0007669"/>
    <property type="project" value="TreeGrafter"/>
</dbReference>
<dbReference type="AlphaFoldDB" id="A0A6N9NH08"/>
<evidence type="ECO:0000313" key="4">
    <source>
        <dbReference type="Proteomes" id="UP000470771"/>
    </source>
</evidence>
<dbReference type="PANTHER" id="PTHR30160:SF1">
    <property type="entry name" value="LIPOPOLYSACCHARIDE 1,2-N-ACETYLGLUCOSAMINETRANSFERASE-RELATED"/>
    <property type="match status" value="1"/>
</dbReference>
<accession>A0A6N9NH08</accession>
<dbReference type="InterPro" id="IPR051199">
    <property type="entry name" value="LPS_LOS_Heptosyltrfase"/>
</dbReference>
<keyword evidence="2 3" id="KW-0808">Transferase</keyword>
<dbReference type="RefSeq" id="WP_160632097.1">
    <property type="nucleotide sequence ID" value="NZ_WWNE01000004.1"/>
</dbReference>
<dbReference type="GO" id="GO:0009244">
    <property type="term" value="P:lipopolysaccharide core region biosynthetic process"/>
    <property type="evidence" value="ECO:0007669"/>
    <property type="project" value="TreeGrafter"/>
</dbReference>
<sequence>MAEKTKILIIRFSSIGDIVLTTPVIRCLKQQIEGEVEVHYITKQAYAVILESNPYIDKVYSIKKKVSEVASDLRKEKYNFIIDLHKNIRSSRVKSSISGKSFSFDKLNYEKWMMVNFKKNLLPDFHIVDRYLASAKSLGIKNDDKGLDYFIPNEEKINVSDLPINFQQGYIAFAIGGQHATKCLPVDKIIDICRKVELPIVLLGGKNDQRVAKFIEDKLDQKILNGCGIFSLHQSASLVEQASLIISHDTGLMHIAAAFKKKIVSIWGNTIPEFGMYPYLPSALKHYSQMIQVDQLSCRPCSKIGFEQCPKGHFKCMKLIDEDTVVEHVYDLLKLD</sequence>
<keyword evidence="1" id="KW-0328">Glycosyltransferase</keyword>
<reference evidence="3 4" key="1">
    <citation type="submission" date="2019-12" db="EMBL/GenBank/DDBJ databases">
        <authorList>
            <person name="Zhao J."/>
        </authorList>
    </citation>
    <scope>NUCLEOTIDE SEQUENCE [LARGE SCALE GENOMIC DNA]</scope>
    <source>
        <strain evidence="3 4">S-15</strain>
    </source>
</reference>
<evidence type="ECO:0000313" key="3">
    <source>
        <dbReference type="EMBL" id="NBG65193.1"/>
    </source>
</evidence>
<evidence type="ECO:0000256" key="2">
    <source>
        <dbReference type="ARBA" id="ARBA00022679"/>
    </source>
</evidence>
<proteinExistence type="predicted"/>
<keyword evidence="4" id="KW-1185">Reference proteome</keyword>
<dbReference type="SUPFAM" id="SSF53756">
    <property type="entry name" value="UDP-Glycosyltransferase/glycogen phosphorylase"/>
    <property type="match status" value="1"/>
</dbReference>
<comment type="caution">
    <text evidence="3">The sequence shown here is derived from an EMBL/GenBank/DDBJ whole genome shotgun (WGS) entry which is preliminary data.</text>
</comment>
<evidence type="ECO:0000256" key="1">
    <source>
        <dbReference type="ARBA" id="ARBA00022676"/>
    </source>
</evidence>